<dbReference type="CDD" id="cd02248">
    <property type="entry name" value="Peptidase_C1A"/>
    <property type="match status" value="1"/>
</dbReference>
<dbReference type="InterPro" id="IPR000169">
    <property type="entry name" value="Pept_cys_AS"/>
</dbReference>
<dbReference type="Pfam" id="PF00112">
    <property type="entry name" value="Peptidase_C1"/>
    <property type="match status" value="1"/>
</dbReference>
<dbReference type="EMBL" id="GBRH01179422">
    <property type="protein sequence ID" value="JAE18474.1"/>
    <property type="molecule type" value="Transcribed_RNA"/>
</dbReference>
<protein>
    <recommendedName>
        <fullName evidence="4">Peptidase C1A papain C-terminal domain-containing protein</fullName>
    </recommendedName>
</protein>
<proteinExistence type="inferred from homology"/>
<keyword evidence="2" id="KW-0732">Signal</keyword>
<dbReference type="InterPro" id="IPR038765">
    <property type="entry name" value="Papain-like_cys_pep_sf"/>
</dbReference>
<dbReference type="PRINTS" id="PR00705">
    <property type="entry name" value="PAPAIN"/>
</dbReference>
<dbReference type="InterPro" id="IPR025660">
    <property type="entry name" value="Pept_his_AS"/>
</dbReference>
<dbReference type="EMBL" id="GBRH01191791">
    <property type="protein sequence ID" value="JAE06105.1"/>
    <property type="molecule type" value="Transcribed_RNA"/>
</dbReference>
<dbReference type="InterPro" id="IPR013128">
    <property type="entry name" value="Peptidase_C1A"/>
</dbReference>
<reference evidence="5" key="1">
    <citation type="submission" date="2014-09" db="EMBL/GenBank/DDBJ databases">
        <authorList>
            <person name="Magalhaes I.L.F."/>
            <person name="Oliveira U."/>
            <person name="Santos F.R."/>
            <person name="Vidigal T.H.D.A."/>
            <person name="Brescovit A.D."/>
            <person name="Santos A.J."/>
        </authorList>
    </citation>
    <scope>NUCLEOTIDE SEQUENCE</scope>
    <source>
        <tissue evidence="5">Shoot tissue taken approximately 20 cm above the soil surface</tissue>
    </source>
</reference>
<feature type="domain" description="Peptidase C1A papain C-terminal" evidence="4">
    <location>
        <begin position="3"/>
        <end position="220"/>
    </location>
</feature>
<accession>A0A0A9EZE9</accession>
<dbReference type="PROSITE" id="PS00639">
    <property type="entry name" value="THIOL_PROTEASE_HIS"/>
    <property type="match status" value="1"/>
</dbReference>
<dbReference type="FunFam" id="3.90.70.10:FF:000332">
    <property type="entry name" value="Cathepsin L1"/>
    <property type="match status" value="1"/>
</dbReference>
<sequence length="228" mass="24953">MHLPLCFWILRKSTGYKGAVTPVKNQGECGSCWAFSTVAAVEGINQTVTGKLVSLSEQELMDCDTTFDHGCGGGIMDFAFAYIMGNQGIHTEEDYPYLMEEGYCKEKQPNSNVVYEDVPENNEISLPKALAHQPVSVGIAAGSRDFQFYKGGVFDGACGVELDHAVTAVGYGSSYGQDYITMKKNSWGKKWGEQGYVRIKRGTGKPEGVCGIYMMASYPVKNVTRWGT</sequence>
<organism evidence="5">
    <name type="scientific">Arundo donax</name>
    <name type="common">Giant reed</name>
    <name type="synonym">Donax arundinaceus</name>
    <dbReference type="NCBI Taxonomy" id="35708"/>
    <lineage>
        <taxon>Eukaryota</taxon>
        <taxon>Viridiplantae</taxon>
        <taxon>Streptophyta</taxon>
        <taxon>Embryophyta</taxon>
        <taxon>Tracheophyta</taxon>
        <taxon>Spermatophyta</taxon>
        <taxon>Magnoliopsida</taxon>
        <taxon>Liliopsida</taxon>
        <taxon>Poales</taxon>
        <taxon>Poaceae</taxon>
        <taxon>PACMAD clade</taxon>
        <taxon>Arundinoideae</taxon>
        <taxon>Arundineae</taxon>
        <taxon>Arundo</taxon>
    </lineage>
</organism>
<dbReference type="GO" id="GO:0008234">
    <property type="term" value="F:cysteine-type peptidase activity"/>
    <property type="evidence" value="ECO:0007669"/>
    <property type="project" value="InterPro"/>
</dbReference>
<dbReference type="AlphaFoldDB" id="A0A0A9EZE9"/>
<dbReference type="SMART" id="SM00645">
    <property type="entry name" value="Pept_C1"/>
    <property type="match status" value="1"/>
</dbReference>
<evidence type="ECO:0000259" key="4">
    <source>
        <dbReference type="SMART" id="SM00645"/>
    </source>
</evidence>
<dbReference type="Gene3D" id="3.90.70.10">
    <property type="entry name" value="Cysteine proteinases"/>
    <property type="match status" value="1"/>
</dbReference>
<evidence type="ECO:0000313" key="5">
    <source>
        <dbReference type="EMBL" id="JAE06105.1"/>
    </source>
</evidence>
<name>A0A0A9EZE9_ARUDO</name>
<dbReference type="GO" id="GO:0006508">
    <property type="term" value="P:proteolysis"/>
    <property type="evidence" value="ECO:0007669"/>
    <property type="project" value="InterPro"/>
</dbReference>
<comment type="similarity">
    <text evidence="1">Belongs to the peptidase C1 family.</text>
</comment>
<reference evidence="5" key="2">
    <citation type="journal article" date="2015" name="Data Brief">
        <title>Shoot transcriptome of the giant reed, Arundo donax.</title>
        <authorList>
            <person name="Barrero R.A."/>
            <person name="Guerrero F.D."/>
            <person name="Moolhuijzen P."/>
            <person name="Goolsby J.A."/>
            <person name="Tidwell J."/>
            <person name="Bellgard S.E."/>
            <person name="Bellgard M.I."/>
        </authorList>
    </citation>
    <scope>NUCLEOTIDE SEQUENCE</scope>
    <source>
        <tissue evidence="5">Shoot tissue taken approximately 20 cm above the soil surface</tissue>
    </source>
</reference>
<evidence type="ECO:0000256" key="2">
    <source>
        <dbReference type="ARBA" id="ARBA00022729"/>
    </source>
</evidence>
<evidence type="ECO:0000256" key="3">
    <source>
        <dbReference type="ARBA" id="ARBA00023157"/>
    </source>
</evidence>
<dbReference type="SUPFAM" id="SSF54001">
    <property type="entry name" value="Cysteine proteinases"/>
    <property type="match status" value="1"/>
</dbReference>
<dbReference type="PANTHER" id="PTHR12411">
    <property type="entry name" value="CYSTEINE PROTEASE FAMILY C1-RELATED"/>
    <property type="match status" value="1"/>
</dbReference>
<dbReference type="InterPro" id="IPR039417">
    <property type="entry name" value="Peptidase_C1A_papain-like"/>
</dbReference>
<dbReference type="InterPro" id="IPR000668">
    <property type="entry name" value="Peptidase_C1A_C"/>
</dbReference>
<keyword evidence="3" id="KW-1015">Disulfide bond</keyword>
<dbReference type="PROSITE" id="PS00139">
    <property type="entry name" value="THIOL_PROTEASE_CYS"/>
    <property type="match status" value="1"/>
</dbReference>
<evidence type="ECO:0000256" key="1">
    <source>
        <dbReference type="ARBA" id="ARBA00008455"/>
    </source>
</evidence>